<evidence type="ECO:0000313" key="2">
    <source>
        <dbReference type="EMBL" id="CEM37716.1"/>
    </source>
</evidence>
<name>A0A0G4H2D4_9ALVE</name>
<protein>
    <submittedName>
        <fullName evidence="2">Uncharacterized protein</fullName>
    </submittedName>
</protein>
<reference evidence="2" key="1">
    <citation type="submission" date="2014-11" db="EMBL/GenBank/DDBJ databases">
        <authorList>
            <person name="Otto D Thomas"/>
            <person name="Naeem Raeece"/>
        </authorList>
    </citation>
    <scope>NUCLEOTIDE SEQUENCE</scope>
</reference>
<feature type="compositionally biased region" description="Low complexity" evidence="1">
    <location>
        <begin position="601"/>
        <end position="610"/>
    </location>
</feature>
<evidence type="ECO:0000256" key="1">
    <source>
        <dbReference type="SAM" id="MobiDB-lite"/>
    </source>
</evidence>
<feature type="region of interest" description="Disordered" evidence="1">
    <location>
        <begin position="169"/>
        <end position="188"/>
    </location>
</feature>
<gene>
    <name evidence="2" type="ORF">Cvel_24389</name>
</gene>
<feature type="region of interest" description="Disordered" evidence="1">
    <location>
        <begin position="598"/>
        <end position="633"/>
    </location>
</feature>
<feature type="region of interest" description="Disordered" evidence="1">
    <location>
        <begin position="452"/>
        <end position="472"/>
    </location>
</feature>
<sequence length="837" mass="92030">MSSAQLPKKWEAMRAHYSREAYRAPEGDHNWHVEKGHLQKGSNWNAQECFREYFQNLVDATCEIFSCDQTDLRYSAGYIDGLILSVSLRDELVGSIRREGDCLVVWQKYGILGVDHMQQNSIKGDSHQKAVGQFGEGFKRASFILVSRGFGVSYEFLHQRWEFLFKDSGRSGHSSVKEGGKKRGSEGSGTFSYGHIRVTHTEKTTDDLIIRLQPPPGKAAILDTMFDPLMYCEVAIQFGLFGDVCGKGDNRILFPRAPGSSGRLYYRRFCISSTWNSGGFSISTDLLPDHGRDRKVSNPNWNSLGGVKRFMKRAQLRSDEHGLVVAWIESSDLQRASAEEYKEYYKTQKAKILGVETLIVLSAPLTEHDREWRSVLRSRLCLDIVGGMGLIGETAPDYFWLLLANAGEFRTKPPQKVSKAVSALKTDLEFIAKGAETDLPGGIEIFFLSGSSSSSKGKEKGKGGRGKKEAETEKAQVSILPFARLVQDHRGKRAINAVCDPSLCNLTNVEEEGQMQRSDEDTEDLCGAAEGLLLPLKSAVMNKIFQEAPQGGKAEGFIPSADSKLSREILSAGLSYRSQKEKLKELLLFGGRREKKRNGEEGAAAACAEGQVGNGKRVRHSGGEGEDSDADVEMDGDFGSSSSSAFSLPFSLSDLNKIMNEKGGTEILNQRQEILEDGSYGKCAVVNTHKYTQTQVDGVVVHHPKDLMSLPPLPGVAALRRHVDEVLGGIAKEMTAPKVMLVMDEAIGSDTIAFASKGSKTMCMNLNALLGRGGRYGDGKASGFLRHELFLIICHELAHLSGCIEHDTHFADRQAQIVSALLTRESSGKVLRKLFGS</sequence>
<feature type="compositionally biased region" description="Acidic residues" evidence="1">
    <location>
        <begin position="624"/>
        <end position="633"/>
    </location>
</feature>
<feature type="compositionally biased region" description="Basic and acidic residues" evidence="1">
    <location>
        <begin position="169"/>
        <end position="185"/>
    </location>
</feature>
<proteinExistence type="predicted"/>
<dbReference type="VEuPathDB" id="CryptoDB:Cvel_24389"/>
<feature type="compositionally biased region" description="Basic and acidic residues" evidence="1">
    <location>
        <begin position="456"/>
        <end position="472"/>
    </location>
</feature>
<dbReference type="AlphaFoldDB" id="A0A0G4H2D4"/>
<organism evidence="2">
    <name type="scientific">Chromera velia CCMP2878</name>
    <dbReference type="NCBI Taxonomy" id="1169474"/>
    <lineage>
        <taxon>Eukaryota</taxon>
        <taxon>Sar</taxon>
        <taxon>Alveolata</taxon>
        <taxon>Colpodellida</taxon>
        <taxon>Chromeraceae</taxon>
        <taxon>Chromera</taxon>
    </lineage>
</organism>
<dbReference type="EMBL" id="CDMZ01001799">
    <property type="protein sequence ID" value="CEM37716.1"/>
    <property type="molecule type" value="Genomic_DNA"/>
</dbReference>
<accession>A0A0G4H2D4</accession>